<dbReference type="SUPFAM" id="SSF53756">
    <property type="entry name" value="UDP-Glycosyltransferase/glycogen phosphorylase"/>
    <property type="match status" value="1"/>
</dbReference>
<dbReference type="InterPro" id="IPR013534">
    <property type="entry name" value="Starch_synth_cat_dom"/>
</dbReference>
<evidence type="ECO:0000256" key="3">
    <source>
        <dbReference type="ARBA" id="ARBA00010281"/>
    </source>
</evidence>
<comment type="caution">
    <text evidence="10">The sequence shown here is derived from an EMBL/GenBank/DDBJ whole genome shotgun (WGS) entry which is preliminary data.</text>
</comment>
<dbReference type="Pfam" id="PF08323">
    <property type="entry name" value="Glyco_transf_5"/>
    <property type="match status" value="1"/>
</dbReference>
<evidence type="ECO:0000256" key="2">
    <source>
        <dbReference type="ARBA" id="ARBA00002764"/>
    </source>
</evidence>
<dbReference type="NCBIfam" id="TIGR02095">
    <property type="entry name" value="glgA"/>
    <property type="match status" value="1"/>
</dbReference>
<evidence type="ECO:0000259" key="8">
    <source>
        <dbReference type="Pfam" id="PF00534"/>
    </source>
</evidence>
<keyword evidence="11" id="KW-1185">Reference proteome</keyword>
<dbReference type="OrthoDB" id="9808590at2"/>
<dbReference type="EC" id="2.4.1.21" evidence="7"/>
<evidence type="ECO:0000259" key="9">
    <source>
        <dbReference type="Pfam" id="PF08323"/>
    </source>
</evidence>
<keyword evidence="6 7" id="KW-0320">Glycogen biosynthesis</keyword>
<gene>
    <name evidence="7" type="primary">glgA</name>
    <name evidence="10" type="ORF">BCR26_11815</name>
</gene>
<dbReference type="EMBL" id="MIEK01000015">
    <property type="protein sequence ID" value="OEH82808.1"/>
    <property type="molecule type" value="Genomic_DNA"/>
</dbReference>
<dbReference type="PANTHER" id="PTHR45825:SF11">
    <property type="entry name" value="ALPHA AMYLASE DOMAIN-CONTAINING PROTEIN"/>
    <property type="match status" value="1"/>
</dbReference>
<dbReference type="UniPathway" id="UPA00164"/>
<comment type="function">
    <text evidence="2 7">Synthesizes alpha-1,4-glucan chains using ADP-glucose.</text>
</comment>
<organism evidence="10 11">
    <name type="scientific">Enterococcus rivorum</name>
    <dbReference type="NCBI Taxonomy" id="762845"/>
    <lineage>
        <taxon>Bacteria</taxon>
        <taxon>Bacillati</taxon>
        <taxon>Bacillota</taxon>
        <taxon>Bacilli</taxon>
        <taxon>Lactobacillales</taxon>
        <taxon>Enterococcaceae</taxon>
        <taxon>Enterococcus</taxon>
    </lineage>
</organism>
<sequence length="478" mass="54380">MKVLFASAECAPFFKTGGLGDVAGALPKELCKKGADVAVVLPYFTKMPEMYQAQCEDLAEFHVNVGWRRQYCGIKRLILNNVTYYFIDNLYYFDRENLYGYYDDGERFAFFSMAIIEMLERIAFIPDVIHVNDFHTAMVPFLLKEKYHWIEKYREIKTILTIHNIEFQGMYGKEVLPDLFGMGEDHFYDGSVRYGDGINFLKAGIVYSDRITTVSPSYAREIQTAAFGSGLDGVLILENWKLTGILNGIDYETNNPETDPLIPNHFSATKLAGKALNKKVLQERMGLPVRDDIPVIGIVSRLTYQKGFHLILDEMEHLLEKEVQVVLLGTGDPGFENSFNYFAGRYPEKLSACISFDLELAQLIYAGSDMFLMPSAFEPCGLSQMISMRYGTLPVVHEIGGLKDTVTPYNPIDKTGNGFGFHEFSSFYLMHAIHTAIELYWNEPETWKSLMSAAMNKDFSWTTSSQLYLDLYHQVVPS</sequence>
<evidence type="ECO:0000256" key="5">
    <source>
        <dbReference type="ARBA" id="ARBA00022679"/>
    </source>
</evidence>
<feature type="domain" description="Glycosyl transferase family 1" evidence="8">
    <location>
        <begin position="289"/>
        <end position="426"/>
    </location>
</feature>
<feature type="binding site" evidence="7">
    <location>
        <position position="15"/>
    </location>
    <ligand>
        <name>ADP-alpha-D-glucose</name>
        <dbReference type="ChEBI" id="CHEBI:57498"/>
    </ligand>
</feature>
<comment type="catalytic activity">
    <reaction evidence="1 7">
        <text>[(1-&gt;4)-alpha-D-glucosyl](n) + ADP-alpha-D-glucose = [(1-&gt;4)-alpha-D-glucosyl](n+1) + ADP + H(+)</text>
        <dbReference type="Rhea" id="RHEA:18189"/>
        <dbReference type="Rhea" id="RHEA-COMP:9584"/>
        <dbReference type="Rhea" id="RHEA-COMP:9587"/>
        <dbReference type="ChEBI" id="CHEBI:15378"/>
        <dbReference type="ChEBI" id="CHEBI:15444"/>
        <dbReference type="ChEBI" id="CHEBI:57498"/>
        <dbReference type="ChEBI" id="CHEBI:456216"/>
        <dbReference type="EC" id="2.4.1.21"/>
    </reaction>
</comment>
<evidence type="ECO:0000313" key="10">
    <source>
        <dbReference type="EMBL" id="OEH82808.1"/>
    </source>
</evidence>
<evidence type="ECO:0000313" key="11">
    <source>
        <dbReference type="Proteomes" id="UP000095256"/>
    </source>
</evidence>
<dbReference type="GO" id="GO:0004373">
    <property type="term" value="F:alpha-1,4-glucan glucosyltransferase (UDP-glucose donor) activity"/>
    <property type="evidence" value="ECO:0007669"/>
    <property type="project" value="InterPro"/>
</dbReference>
<dbReference type="GO" id="GO:0005978">
    <property type="term" value="P:glycogen biosynthetic process"/>
    <property type="evidence" value="ECO:0007669"/>
    <property type="project" value="UniProtKB-UniRule"/>
</dbReference>
<reference evidence="10 11" key="1">
    <citation type="submission" date="2016-09" db="EMBL/GenBank/DDBJ databases">
        <authorList>
            <person name="Capua I."/>
            <person name="De Benedictis P."/>
            <person name="Joannis T."/>
            <person name="Lombin L.H."/>
            <person name="Cattoli G."/>
        </authorList>
    </citation>
    <scope>NUCLEOTIDE SEQUENCE [LARGE SCALE GENOMIC DNA]</scope>
    <source>
        <strain evidence="10 11">LMG 25899</strain>
    </source>
</reference>
<keyword evidence="4 7" id="KW-0328">Glycosyltransferase</keyword>
<accession>A0A1E5KYB7</accession>
<dbReference type="HAMAP" id="MF_00484">
    <property type="entry name" value="Glycogen_synth"/>
    <property type="match status" value="1"/>
</dbReference>
<dbReference type="AlphaFoldDB" id="A0A1E5KYB7"/>
<dbReference type="CDD" id="cd03791">
    <property type="entry name" value="GT5_Glycogen_synthase_DULL1-like"/>
    <property type="match status" value="1"/>
</dbReference>
<dbReference type="NCBIfam" id="NF001898">
    <property type="entry name" value="PRK00654.1-1"/>
    <property type="match status" value="1"/>
</dbReference>
<dbReference type="Proteomes" id="UP000095256">
    <property type="component" value="Unassembled WGS sequence"/>
</dbReference>
<feature type="domain" description="Starch synthase catalytic" evidence="9">
    <location>
        <begin position="2"/>
        <end position="235"/>
    </location>
</feature>
<dbReference type="RefSeq" id="WP_069698251.1">
    <property type="nucleotide sequence ID" value="NZ_JAGGMA010000025.1"/>
</dbReference>
<comment type="similarity">
    <text evidence="3 7">Belongs to the glycosyltransferase 1 family. Bacterial/plant glycogen synthase subfamily.</text>
</comment>
<dbReference type="STRING" id="762845.BCR26_11815"/>
<evidence type="ECO:0000256" key="7">
    <source>
        <dbReference type="HAMAP-Rule" id="MF_00484"/>
    </source>
</evidence>
<dbReference type="PANTHER" id="PTHR45825">
    <property type="entry name" value="GRANULE-BOUND STARCH SYNTHASE 1, CHLOROPLASTIC/AMYLOPLASTIC"/>
    <property type="match status" value="1"/>
</dbReference>
<dbReference type="GO" id="GO:0009011">
    <property type="term" value="F:alpha-1,4-glucan glucosyltransferase (ADP-glucose donor) activity"/>
    <property type="evidence" value="ECO:0007669"/>
    <property type="project" value="UniProtKB-UniRule"/>
</dbReference>
<dbReference type="Pfam" id="PF00534">
    <property type="entry name" value="Glycos_transf_1"/>
    <property type="match status" value="1"/>
</dbReference>
<evidence type="ECO:0000256" key="1">
    <source>
        <dbReference type="ARBA" id="ARBA00001478"/>
    </source>
</evidence>
<name>A0A1E5KYB7_9ENTE</name>
<keyword evidence="5 7" id="KW-0808">Transferase</keyword>
<dbReference type="InterPro" id="IPR011835">
    <property type="entry name" value="GS/SS"/>
</dbReference>
<evidence type="ECO:0000256" key="4">
    <source>
        <dbReference type="ARBA" id="ARBA00022676"/>
    </source>
</evidence>
<protein>
    <recommendedName>
        <fullName evidence="7">Glycogen synthase</fullName>
        <ecNumber evidence="7">2.4.1.21</ecNumber>
    </recommendedName>
    <alternativeName>
        <fullName evidence="7">Starch [bacterial glycogen] synthase</fullName>
    </alternativeName>
</protein>
<comment type="pathway">
    <text evidence="7">Glycan biosynthesis; glycogen biosynthesis.</text>
</comment>
<evidence type="ECO:0000256" key="6">
    <source>
        <dbReference type="ARBA" id="ARBA00023056"/>
    </source>
</evidence>
<dbReference type="Gene3D" id="3.40.50.2000">
    <property type="entry name" value="Glycogen Phosphorylase B"/>
    <property type="match status" value="2"/>
</dbReference>
<proteinExistence type="inferred from homology"/>
<dbReference type="InterPro" id="IPR001296">
    <property type="entry name" value="Glyco_trans_1"/>
</dbReference>